<dbReference type="Gene3D" id="3.30.450.180">
    <property type="match status" value="1"/>
</dbReference>
<dbReference type="SMART" id="SM00530">
    <property type="entry name" value="HTH_XRE"/>
    <property type="match status" value="1"/>
</dbReference>
<dbReference type="PROSITE" id="PS50943">
    <property type="entry name" value="HTH_CROC1"/>
    <property type="match status" value="1"/>
</dbReference>
<dbReference type="SUPFAM" id="SSF47413">
    <property type="entry name" value="lambda repressor-like DNA-binding domains"/>
    <property type="match status" value="1"/>
</dbReference>
<protein>
    <submittedName>
        <fullName evidence="2">DNA-binding XRE family transcriptional regulator</fullName>
    </submittedName>
</protein>
<dbReference type="PANTHER" id="PTHR35010">
    <property type="entry name" value="BLL4672 PROTEIN-RELATED"/>
    <property type="match status" value="1"/>
</dbReference>
<dbReference type="AlphaFoldDB" id="A0A2S6H0G5"/>
<dbReference type="OrthoDB" id="2959414at2"/>
<dbReference type="CDD" id="cd00093">
    <property type="entry name" value="HTH_XRE"/>
    <property type="match status" value="1"/>
</dbReference>
<keyword evidence="2" id="KW-0238">DNA-binding</keyword>
<comment type="caution">
    <text evidence="2">The sequence shown here is derived from an EMBL/GenBank/DDBJ whole genome shotgun (WGS) entry which is preliminary data.</text>
</comment>
<evidence type="ECO:0000313" key="3">
    <source>
        <dbReference type="Proteomes" id="UP000239203"/>
    </source>
</evidence>
<accession>A0A2S6H0G5</accession>
<dbReference type="Gene3D" id="1.10.260.40">
    <property type="entry name" value="lambda repressor-like DNA-binding domains"/>
    <property type="match status" value="1"/>
</dbReference>
<keyword evidence="3" id="KW-1185">Reference proteome</keyword>
<dbReference type="EMBL" id="PTIX01000001">
    <property type="protein sequence ID" value="PPK70975.1"/>
    <property type="molecule type" value="Genomic_DNA"/>
</dbReference>
<evidence type="ECO:0000313" key="2">
    <source>
        <dbReference type="EMBL" id="PPK70975.1"/>
    </source>
</evidence>
<gene>
    <name evidence="2" type="ORF">CLV40_101161</name>
</gene>
<proteinExistence type="predicted"/>
<sequence length="263" mass="28317">MTRSVSRESSVGTLLRGWRERRRLSQLALALRADISARHLSFVETGRSAPSRELVLLLADTLDLPLRERDHLLLAAGYAPVFGAEPLDSPRMVAVRAAVRQVLTGHEPYPAVAVDRGWHLLDANSGLAPLLAGVAPGLLVPPVNVLRLSLHPDGLAPRIANLGAWRAHLLARLRAQIALTADAALTDLHDELVAYPCDDPVSDLDPHTADVVIPLRMRGPTGDLAFISTVTTFGTPVDITVAELAIESFFPADTATAEALRSW</sequence>
<evidence type="ECO:0000259" key="1">
    <source>
        <dbReference type="PROSITE" id="PS50943"/>
    </source>
</evidence>
<name>A0A2S6H0G5_9PSEU</name>
<reference evidence="2 3" key="1">
    <citation type="submission" date="2018-02" db="EMBL/GenBank/DDBJ databases">
        <title>Genomic Encyclopedia of Archaeal and Bacterial Type Strains, Phase II (KMG-II): from individual species to whole genera.</title>
        <authorList>
            <person name="Goeker M."/>
        </authorList>
    </citation>
    <scope>NUCLEOTIDE SEQUENCE [LARGE SCALE GENOMIC DNA]</scope>
    <source>
        <strain evidence="2 3">YU 961-1</strain>
    </source>
</reference>
<dbReference type="Proteomes" id="UP000239203">
    <property type="component" value="Unassembled WGS sequence"/>
</dbReference>
<dbReference type="InterPro" id="IPR010982">
    <property type="entry name" value="Lambda_DNA-bd_dom_sf"/>
</dbReference>
<dbReference type="GO" id="GO:0003677">
    <property type="term" value="F:DNA binding"/>
    <property type="evidence" value="ECO:0007669"/>
    <property type="project" value="UniProtKB-KW"/>
</dbReference>
<dbReference type="RefSeq" id="WP_104475910.1">
    <property type="nucleotide sequence ID" value="NZ_CP154825.1"/>
</dbReference>
<dbReference type="Pfam" id="PF13560">
    <property type="entry name" value="HTH_31"/>
    <property type="match status" value="1"/>
</dbReference>
<feature type="domain" description="HTH cro/C1-type" evidence="1">
    <location>
        <begin position="15"/>
        <end position="69"/>
    </location>
</feature>
<organism evidence="2 3">
    <name type="scientific">Actinokineospora auranticolor</name>
    <dbReference type="NCBI Taxonomy" id="155976"/>
    <lineage>
        <taxon>Bacteria</taxon>
        <taxon>Bacillati</taxon>
        <taxon>Actinomycetota</taxon>
        <taxon>Actinomycetes</taxon>
        <taxon>Pseudonocardiales</taxon>
        <taxon>Pseudonocardiaceae</taxon>
        <taxon>Actinokineospora</taxon>
    </lineage>
</organism>
<dbReference type="InterPro" id="IPR041413">
    <property type="entry name" value="MLTR_LBD"/>
</dbReference>
<dbReference type="Pfam" id="PF17765">
    <property type="entry name" value="MLTR_LBD"/>
    <property type="match status" value="1"/>
</dbReference>
<dbReference type="InterPro" id="IPR001387">
    <property type="entry name" value="Cro/C1-type_HTH"/>
</dbReference>
<dbReference type="PANTHER" id="PTHR35010:SF4">
    <property type="entry name" value="BLL5781 PROTEIN"/>
    <property type="match status" value="1"/>
</dbReference>